<evidence type="ECO:0000256" key="4">
    <source>
        <dbReference type="ARBA" id="ARBA00022771"/>
    </source>
</evidence>
<feature type="domain" description="C2H2-type" evidence="9">
    <location>
        <begin position="219"/>
        <end position="246"/>
    </location>
</feature>
<dbReference type="GO" id="GO:0000981">
    <property type="term" value="F:DNA-binding transcription factor activity, RNA polymerase II-specific"/>
    <property type="evidence" value="ECO:0007669"/>
    <property type="project" value="InterPro"/>
</dbReference>
<feature type="region of interest" description="Disordered" evidence="8">
    <location>
        <begin position="927"/>
        <end position="967"/>
    </location>
</feature>
<dbReference type="PANTHER" id="PTHR40626:SF12">
    <property type="entry name" value="RFEC"/>
    <property type="match status" value="1"/>
</dbReference>
<sequence length="1048" mass="113832">MDSSQYPSNGLNATSASQSYPSPTALSPNQLQSGSPLPQTLPPLQPPTSAMQSMYGSQPHTPRTPGTPNTPNSTNNNLPSYQNTSQPAPRPGVYSMAQNPYPLHPGYATSAAMMPQTTTAASHPQPIAPAPTTGRGPPVLRPMPPGGIMPQPGVSTPYGPGSLLQPQMLPEGEQPTHVVGSQGRRGILPNSPGRPAAPAAGTGAATSTVIPVKDADGKFPCPHCTKTYLHAKHLKRHLLRHTGDRPYMCVLCRDTFSRSDILKRHFQKCSIRRGNPTGVSHLSHPQAHVKKNAQAQKAAGLNGEGDMNHLNGMNNMPADGMVHPFGMVPVQEGMNNMPGDQNQLSRSNSMNRLENGGNQCRLTDRHRPYSDRRPTDRQLSSDRPTREQPVGLSGLGGLDRKARSRSVGLLATLALATNKQVPMSCLSRAKEESEERKPNSTLRLECELICTSQNVLAAPGSADRGRRAQPAGLLIVQGVRVDTPNGPFSAFKPYIPAPQRQRKKNRPAPASHGHCRNVTLPEAGGGAQSLQSTSAGFMNMQGREDMATLDLDSLGWPDETRSFSQPMQRCYASKADGKEIDENLRISSNCVSFLAPVDSESIQEDAQNQGILKRLDDDVQARDESAILMGDSVCPEGVSDHNIDAVDDGAVQTVPTGAKTGVSMQSADLLLPSTDQRRSRRDSTISSSAPTASAPALAGAESPFLDSLLDDDACFQRWLDGGQQQSGAPISKRTKRVLHDSQVGNGTDDQQDRKRQSLLSTAEHDMYQPSICDVASRVAHDPVDAHDRCRRLLPVRRMNSNYSSLCDDDRPAAKALTHDPTQCSHLAMSDRGDPNGPPVGIRSDAAAFSAESSKQHVSHPYYYTMAGQPRTASTMWSPLVELPPAVPFGEAQGMEQTGQCESCVIFRAALSEALSLLHTPLTGGVSRKARLGQRESKISKHHHNFRRRSMAPNSSYEDNSDTEPLSCTDEYRLQVDEGSEREDDDASDSLSVKLGTRRRLAKRRRWSALEERRLTAWKRESKSESWIASKLNRTESAVKQQWRKMSDK</sequence>
<dbReference type="InterPro" id="IPR013087">
    <property type="entry name" value="Znf_C2H2_type"/>
</dbReference>
<evidence type="ECO:0000256" key="6">
    <source>
        <dbReference type="ARBA" id="ARBA00023242"/>
    </source>
</evidence>
<dbReference type="AlphaFoldDB" id="A0A0F7ZXA2"/>
<feature type="compositionally biased region" description="Polar residues" evidence="8">
    <location>
        <begin position="1"/>
        <end position="29"/>
    </location>
</feature>
<dbReference type="GO" id="GO:0005634">
    <property type="term" value="C:nucleus"/>
    <property type="evidence" value="ECO:0007669"/>
    <property type="project" value="UniProtKB-SubCell"/>
</dbReference>
<feature type="compositionally biased region" description="Low complexity" evidence="8">
    <location>
        <begin position="684"/>
        <end position="698"/>
    </location>
</feature>
<keyword evidence="5" id="KW-0862">Zinc</keyword>
<name>A0A0F7ZXA2_9HYPO</name>
<dbReference type="Gene3D" id="3.30.160.60">
    <property type="entry name" value="Classic Zinc Finger"/>
    <property type="match status" value="2"/>
</dbReference>
<evidence type="ECO:0000256" key="1">
    <source>
        <dbReference type="ARBA" id="ARBA00004123"/>
    </source>
</evidence>
<evidence type="ECO:0000256" key="5">
    <source>
        <dbReference type="ARBA" id="ARBA00022833"/>
    </source>
</evidence>
<evidence type="ECO:0000313" key="11">
    <source>
        <dbReference type="Proteomes" id="UP000054481"/>
    </source>
</evidence>
<organism evidence="10 11">
    <name type="scientific">Hirsutella minnesotensis 3608</name>
    <dbReference type="NCBI Taxonomy" id="1043627"/>
    <lineage>
        <taxon>Eukaryota</taxon>
        <taxon>Fungi</taxon>
        <taxon>Dikarya</taxon>
        <taxon>Ascomycota</taxon>
        <taxon>Pezizomycotina</taxon>
        <taxon>Sordariomycetes</taxon>
        <taxon>Hypocreomycetidae</taxon>
        <taxon>Hypocreales</taxon>
        <taxon>Ophiocordycipitaceae</taxon>
        <taxon>Hirsutella</taxon>
    </lineage>
</organism>
<evidence type="ECO:0000313" key="10">
    <source>
        <dbReference type="EMBL" id="KJZ70367.1"/>
    </source>
</evidence>
<dbReference type="SUPFAM" id="SSF57667">
    <property type="entry name" value="beta-beta-alpha zinc fingers"/>
    <property type="match status" value="1"/>
</dbReference>
<keyword evidence="4 7" id="KW-0863">Zinc-finger</keyword>
<dbReference type="SMART" id="SM00355">
    <property type="entry name" value="ZnF_C2H2"/>
    <property type="match status" value="2"/>
</dbReference>
<keyword evidence="6" id="KW-0539">Nucleus</keyword>
<feature type="region of interest" description="Disordered" evidence="8">
    <location>
        <begin position="490"/>
        <end position="514"/>
    </location>
</feature>
<feature type="region of interest" description="Disordered" evidence="8">
    <location>
        <begin position="332"/>
        <end position="399"/>
    </location>
</feature>
<evidence type="ECO:0000256" key="2">
    <source>
        <dbReference type="ARBA" id="ARBA00022723"/>
    </source>
</evidence>
<feature type="compositionally biased region" description="Polar residues" evidence="8">
    <location>
        <begin position="338"/>
        <end position="361"/>
    </location>
</feature>
<gene>
    <name evidence="10" type="ORF">HIM_10258</name>
</gene>
<proteinExistence type="predicted"/>
<evidence type="ECO:0000256" key="3">
    <source>
        <dbReference type="ARBA" id="ARBA00022737"/>
    </source>
</evidence>
<dbReference type="OrthoDB" id="4956609at2759"/>
<keyword evidence="11" id="KW-1185">Reference proteome</keyword>
<dbReference type="GO" id="GO:0000978">
    <property type="term" value="F:RNA polymerase II cis-regulatory region sequence-specific DNA binding"/>
    <property type="evidence" value="ECO:0007669"/>
    <property type="project" value="InterPro"/>
</dbReference>
<dbReference type="PROSITE" id="PS00028">
    <property type="entry name" value="ZINC_FINGER_C2H2_1"/>
    <property type="match status" value="1"/>
</dbReference>
<dbReference type="GO" id="GO:0008270">
    <property type="term" value="F:zinc ion binding"/>
    <property type="evidence" value="ECO:0007669"/>
    <property type="project" value="UniProtKB-KW"/>
</dbReference>
<evidence type="ECO:0000259" key="9">
    <source>
        <dbReference type="PROSITE" id="PS50157"/>
    </source>
</evidence>
<evidence type="ECO:0000256" key="8">
    <source>
        <dbReference type="SAM" id="MobiDB-lite"/>
    </source>
</evidence>
<evidence type="ECO:0000256" key="7">
    <source>
        <dbReference type="PROSITE-ProRule" id="PRU00042"/>
    </source>
</evidence>
<keyword evidence="2" id="KW-0479">Metal-binding</keyword>
<dbReference type="EMBL" id="KQ030631">
    <property type="protein sequence ID" value="KJZ70367.1"/>
    <property type="molecule type" value="Genomic_DNA"/>
</dbReference>
<feature type="compositionally biased region" description="Basic and acidic residues" evidence="8">
    <location>
        <begin position="362"/>
        <end position="386"/>
    </location>
</feature>
<protein>
    <recommendedName>
        <fullName evidence="9">C2H2-type domain-containing protein</fullName>
    </recommendedName>
</protein>
<dbReference type="InterPro" id="IPR036236">
    <property type="entry name" value="Znf_C2H2_sf"/>
</dbReference>
<reference evidence="10 11" key="1">
    <citation type="journal article" date="2014" name="Genome Biol. Evol.">
        <title>Comparative genomics and transcriptomics analyses reveal divergent lifestyle features of nematode endoparasitic fungus Hirsutella minnesotensis.</title>
        <authorList>
            <person name="Lai Y."/>
            <person name="Liu K."/>
            <person name="Zhang X."/>
            <person name="Zhang X."/>
            <person name="Li K."/>
            <person name="Wang N."/>
            <person name="Shu C."/>
            <person name="Wu Y."/>
            <person name="Wang C."/>
            <person name="Bushley K.E."/>
            <person name="Xiang M."/>
            <person name="Liu X."/>
        </authorList>
    </citation>
    <scope>NUCLEOTIDE SEQUENCE [LARGE SCALE GENOMIC DNA]</scope>
    <source>
        <strain evidence="10 11">3608</strain>
    </source>
</reference>
<feature type="region of interest" description="Disordered" evidence="8">
    <location>
        <begin position="722"/>
        <end position="755"/>
    </location>
</feature>
<dbReference type="Proteomes" id="UP000054481">
    <property type="component" value="Unassembled WGS sequence"/>
</dbReference>
<feature type="region of interest" description="Disordered" evidence="8">
    <location>
        <begin position="654"/>
        <end position="698"/>
    </location>
</feature>
<keyword evidence="3" id="KW-0677">Repeat</keyword>
<comment type="subcellular location">
    <subcellularLocation>
        <location evidence="1">Nucleus</location>
    </subcellularLocation>
</comment>
<feature type="compositionally biased region" description="Low complexity" evidence="8">
    <location>
        <begin position="59"/>
        <end position="77"/>
    </location>
</feature>
<dbReference type="PROSITE" id="PS50157">
    <property type="entry name" value="ZINC_FINGER_C2H2_2"/>
    <property type="match status" value="1"/>
</dbReference>
<feature type="compositionally biased region" description="Polar residues" evidence="8">
    <location>
        <begin position="951"/>
        <end position="965"/>
    </location>
</feature>
<dbReference type="GO" id="GO:0000785">
    <property type="term" value="C:chromatin"/>
    <property type="evidence" value="ECO:0007669"/>
    <property type="project" value="TreeGrafter"/>
</dbReference>
<dbReference type="PANTHER" id="PTHR40626">
    <property type="entry name" value="MIP31509P"/>
    <property type="match status" value="1"/>
</dbReference>
<feature type="compositionally biased region" description="Basic residues" evidence="8">
    <location>
        <begin position="939"/>
        <end position="949"/>
    </location>
</feature>
<accession>A0A0F7ZXA2</accession>
<dbReference type="InterPro" id="IPR051059">
    <property type="entry name" value="VerF-like"/>
</dbReference>
<feature type="compositionally biased region" description="Polar residues" evidence="8">
    <location>
        <begin position="78"/>
        <end position="87"/>
    </location>
</feature>
<feature type="region of interest" description="Disordered" evidence="8">
    <location>
        <begin position="1"/>
        <end position="99"/>
    </location>
</feature>